<name>A0A494Y1L1_9BURK</name>
<keyword evidence="5" id="KW-0997">Cell inner membrane</keyword>
<dbReference type="PRINTS" id="PR00260">
    <property type="entry name" value="CHEMTRNSDUCR"/>
</dbReference>
<evidence type="ECO:0000256" key="9">
    <source>
        <dbReference type="ARBA" id="ARBA00023224"/>
    </source>
</evidence>
<proteinExistence type="inferred from homology"/>
<dbReference type="GO" id="GO:0006935">
    <property type="term" value="P:chemotaxis"/>
    <property type="evidence" value="ECO:0007669"/>
    <property type="project" value="UniProtKB-KW"/>
</dbReference>
<dbReference type="Pfam" id="PF00015">
    <property type="entry name" value="MCPsignal"/>
    <property type="match status" value="1"/>
</dbReference>
<dbReference type="SUPFAM" id="SSF47170">
    <property type="entry name" value="Aspartate receptor, ligand-binding domain"/>
    <property type="match status" value="1"/>
</dbReference>
<comment type="subcellular location">
    <subcellularLocation>
        <location evidence="1">Cell inner membrane</location>
        <topology evidence="1">Multi-pass membrane protein</topology>
    </subcellularLocation>
</comment>
<dbReference type="SUPFAM" id="SSF58104">
    <property type="entry name" value="Methyl-accepting chemotaxis protein (MCP) signaling domain"/>
    <property type="match status" value="1"/>
</dbReference>
<comment type="caution">
    <text evidence="15">The sequence shown here is derived from an EMBL/GenBank/DDBJ whole genome shotgun (WGS) entry which is preliminary data.</text>
</comment>
<evidence type="ECO:0000256" key="4">
    <source>
        <dbReference type="ARBA" id="ARBA00022500"/>
    </source>
</evidence>
<dbReference type="GO" id="GO:0005886">
    <property type="term" value="C:plasma membrane"/>
    <property type="evidence" value="ECO:0007669"/>
    <property type="project" value="UniProtKB-SubCell"/>
</dbReference>
<dbReference type="Gene3D" id="1.10.287.950">
    <property type="entry name" value="Methyl-accepting chemotaxis protein"/>
    <property type="match status" value="1"/>
</dbReference>
<dbReference type="InterPro" id="IPR003660">
    <property type="entry name" value="HAMP_dom"/>
</dbReference>
<evidence type="ECO:0000259" key="13">
    <source>
        <dbReference type="PROSITE" id="PS50111"/>
    </source>
</evidence>
<dbReference type="InterPro" id="IPR051310">
    <property type="entry name" value="MCP_chemotaxis"/>
</dbReference>
<dbReference type="CDD" id="cd11386">
    <property type="entry name" value="MCP_signal"/>
    <property type="match status" value="1"/>
</dbReference>
<keyword evidence="7 12" id="KW-1133">Transmembrane helix</keyword>
<dbReference type="GO" id="GO:0007165">
    <property type="term" value="P:signal transduction"/>
    <property type="evidence" value="ECO:0007669"/>
    <property type="project" value="UniProtKB-KW"/>
</dbReference>
<protein>
    <submittedName>
        <fullName evidence="15">Methyl-accepting chemotaxis protein</fullName>
    </submittedName>
</protein>
<feature type="transmembrane region" description="Helical" evidence="12">
    <location>
        <begin position="12"/>
        <end position="33"/>
    </location>
</feature>
<dbReference type="SMART" id="SM00283">
    <property type="entry name" value="MA"/>
    <property type="match status" value="1"/>
</dbReference>
<evidence type="ECO:0000256" key="5">
    <source>
        <dbReference type="ARBA" id="ARBA00022519"/>
    </source>
</evidence>
<dbReference type="GO" id="GO:0004888">
    <property type="term" value="F:transmembrane signaling receptor activity"/>
    <property type="evidence" value="ECO:0007669"/>
    <property type="project" value="InterPro"/>
</dbReference>
<dbReference type="PROSITE" id="PS50111">
    <property type="entry name" value="CHEMOTAXIS_TRANSDUC_2"/>
    <property type="match status" value="1"/>
</dbReference>
<evidence type="ECO:0000313" key="15">
    <source>
        <dbReference type="EMBL" id="RKP56654.1"/>
    </source>
</evidence>
<keyword evidence="4" id="KW-0145">Chemotaxis</keyword>
<sequence length="542" mass="56713">MLKNLSIRRCVNAIIGLFGFALILGAALGVLSLNSANRSLKQMYTVDTPAVANLEGSSGQLLRARLALATYESLLSVNDTEAAEAVLKRADSYIKLSDDRMNAYLAQAGNDDGARDLVADMQSKRAAFLHDGVAPAMAALKAGDRATFSEFQAHKISPLYSAYEKAMLVLEKRQVDLGEARYEQAQRQFSFVIVTVAAGLGAALLLSLFARGWLVSSIVDPIDAAVGSFGRIAAGDLTGQVEVKSTNEMGKLSEALRTMQESLISTVGVVRTGTESIHVGVSEIAAGNTNLSQRTEEQAASLEETAASIEQLTSTVKQTADNVRQASSLAEGASGLAAEGGDLARDVVGTMQNIVDDSRRIGDIVGVIEGIAFQTNILALNAAVEAARAGEQGRGFAVVASEVRSLAQRSATAAKEIKGLIVESTQRVESGASLVERSGSTMSEIVSAIRRVSAIMSEIAVASTEQSNGIDQVNIAISQMDTVTQQNAALVEQAAAAAASLEDQAQRLSDAVAVFRIGQQARAAFGGATTDGAPHLRLRPAG</sequence>
<keyword evidence="8 12" id="KW-0472">Membrane</keyword>
<evidence type="ECO:0000256" key="2">
    <source>
        <dbReference type="ARBA" id="ARBA00022475"/>
    </source>
</evidence>
<dbReference type="InterPro" id="IPR035440">
    <property type="entry name" value="4HB_MCP_dom_sf"/>
</dbReference>
<evidence type="ECO:0000256" key="11">
    <source>
        <dbReference type="PROSITE-ProRule" id="PRU00284"/>
    </source>
</evidence>
<dbReference type="Pfam" id="PF02203">
    <property type="entry name" value="TarH"/>
    <property type="match status" value="1"/>
</dbReference>
<dbReference type="PROSITE" id="PS50885">
    <property type="entry name" value="HAMP"/>
    <property type="match status" value="1"/>
</dbReference>
<keyword evidence="2" id="KW-1003">Cell membrane</keyword>
<evidence type="ECO:0000256" key="7">
    <source>
        <dbReference type="ARBA" id="ARBA00022989"/>
    </source>
</evidence>
<evidence type="ECO:0000256" key="10">
    <source>
        <dbReference type="ARBA" id="ARBA00029447"/>
    </source>
</evidence>
<keyword evidence="16" id="KW-1185">Reference proteome</keyword>
<dbReference type="AlphaFoldDB" id="A0A494Y1L1"/>
<dbReference type="InterPro" id="IPR003122">
    <property type="entry name" value="Tar_rcpt_lig-bd"/>
</dbReference>
<dbReference type="PANTHER" id="PTHR43531:SF14">
    <property type="entry name" value="METHYL-ACCEPTING CHEMOTAXIS PROTEIN I-RELATED"/>
    <property type="match status" value="1"/>
</dbReference>
<evidence type="ECO:0000256" key="3">
    <source>
        <dbReference type="ARBA" id="ARBA00022481"/>
    </source>
</evidence>
<comment type="similarity">
    <text evidence="10">Belongs to the methyl-accepting chemotaxis (MCP) protein family.</text>
</comment>
<evidence type="ECO:0000256" key="6">
    <source>
        <dbReference type="ARBA" id="ARBA00022692"/>
    </source>
</evidence>
<dbReference type="SMART" id="SM00304">
    <property type="entry name" value="HAMP"/>
    <property type="match status" value="1"/>
</dbReference>
<feature type="domain" description="Methyl-accepting transducer" evidence="13">
    <location>
        <begin position="273"/>
        <end position="502"/>
    </location>
</feature>
<reference evidence="15 16" key="1">
    <citation type="submission" date="2018-10" db="EMBL/GenBank/DDBJ databases">
        <title>Robbsia sp. DHC34, isolated from soil.</title>
        <authorList>
            <person name="Gao Z.-H."/>
            <person name="Qiu L.-H."/>
        </authorList>
    </citation>
    <scope>NUCLEOTIDE SEQUENCE [LARGE SCALE GENOMIC DNA]</scope>
    <source>
        <strain evidence="15 16">DHC34</strain>
    </source>
</reference>
<dbReference type="Pfam" id="PF00672">
    <property type="entry name" value="HAMP"/>
    <property type="match status" value="1"/>
</dbReference>
<keyword evidence="6 12" id="KW-0812">Transmembrane</keyword>
<gene>
    <name evidence="15" type="ORF">D7S86_09925</name>
</gene>
<dbReference type="InterPro" id="IPR004089">
    <property type="entry name" value="MCPsignal_dom"/>
</dbReference>
<dbReference type="PANTHER" id="PTHR43531">
    <property type="entry name" value="PROTEIN ICFG"/>
    <property type="match status" value="1"/>
</dbReference>
<dbReference type="FunFam" id="1.10.287.950:FF:000001">
    <property type="entry name" value="Methyl-accepting chemotaxis sensory transducer"/>
    <property type="match status" value="1"/>
</dbReference>
<accession>A0A494Y1L1</accession>
<keyword evidence="3" id="KW-0488">Methylation</keyword>
<feature type="transmembrane region" description="Helical" evidence="12">
    <location>
        <begin position="191"/>
        <end position="214"/>
    </location>
</feature>
<organism evidence="15 16">
    <name type="scientific">Pararobbsia silviterrae</name>
    <dbReference type="NCBI Taxonomy" id="1792498"/>
    <lineage>
        <taxon>Bacteria</taxon>
        <taxon>Pseudomonadati</taxon>
        <taxon>Pseudomonadota</taxon>
        <taxon>Betaproteobacteria</taxon>
        <taxon>Burkholderiales</taxon>
        <taxon>Burkholderiaceae</taxon>
        <taxon>Pararobbsia</taxon>
    </lineage>
</organism>
<dbReference type="RefSeq" id="WP_121085862.1">
    <property type="nucleotide sequence ID" value="NZ_RBZU01000003.1"/>
</dbReference>
<dbReference type="Proteomes" id="UP000270342">
    <property type="component" value="Unassembled WGS sequence"/>
</dbReference>
<dbReference type="InterPro" id="IPR004090">
    <property type="entry name" value="Chemotax_Me-accpt_rcpt"/>
</dbReference>
<feature type="domain" description="HAMP" evidence="14">
    <location>
        <begin position="216"/>
        <end position="268"/>
    </location>
</feature>
<dbReference type="OrthoDB" id="9806477at2"/>
<evidence type="ECO:0000256" key="1">
    <source>
        <dbReference type="ARBA" id="ARBA00004429"/>
    </source>
</evidence>
<dbReference type="EMBL" id="RBZU01000003">
    <property type="protein sequence ID" value="RKP56654.1"/>
    <property type="molecule type" value="Genomic_DNA"/>
</dbReference>
<evidence type="ECO:0000259" key="14">
    <source>
        <dbReference type="PROSITE" id="PS50885"/>
    </source>
</evidence>
<keyword evidence="9 11" id="KW-0807">Transducer</keyword>
<evidence type="ECO:0000256" key="8">
    <source>
        <dbReference type="ARBA" id="ARBA00023136"/>
    </source>
</evidence>
<evidence type="ECO:0000256" key="12">
    <source>
        <dbReference type="SAM" id="Phobius"/>
    </source>
</evidence>
<evidence type="ECO:0000313" key="16">
    <source>
        <dbReference type="Proteomes" id="UP000270342"/>
    </source>
</evidence>
<dbReference type="CDD" id="cd06225">
    <property type="entry name" value="HAMP"/>
    <property type="match status" value="1"/>
</dbReference>